<proteinExistence type="inferred from homology"/>
<dbReference type="KEGG" id="mgot:MgSA37_01027"/>
<evidence type="ECO:0000313" key="2">
    <source>
        <dbReference type="EMBL" id="BAU52863.1"/>
    </source>
</evidence>
<dbReference type="Pfam" id="PF01337">
    <property type="entry name" value="Barstar"/>
    <property type="match status" value="1"/>
</dbReference>
<sequence>MKTIIINGNNFSDLESFYTGIDKILTKDLTWKTGHNLSAFNDLLCGGFGVFEYNEEIKIIWRNFKKSKSGPGADLTGVLVEIINDHSHIDFAMI</sequence>
<accession>A0A110B1S3</accession>
<reference evidence="2 3" key="1">
    <citation type="submission" date="2015-12" db="EMBL/GenBank/DDBJ databases">
        <title>Genome sequence of Mucilaginibacter gotjawali.</title>
        <authorList>
            <person name="Lee J.S."/>
            <person name="Lee K.C."/>
            <person name="Kim K.K."/>
            <person name="Lee B.W."/>
        </authorList>
    </citation>
    <scope>NUCLEOTIDE SEQUENCE [LARGE SCALE GENOMIC DNA]</scope>
    <source>
        <strain evidence="2 3">SA3-7</strain>
    </source>
</reference>
<dbReference type="Proteomes" id="UP000218263">
    <property type="component" value="Chromosome"/>
</dbReference>
<dbReference type="EMBL" id="AP017313">
    <property type="protein sequence ID" value="BAU52863.1"/>
    <property type="molecule type" value="Genomic_DNA"/>
</dbReference>
<protein>
    <submittedName>
        <fullName evidence="2">Uncharacterized protein</fullName>
    </submittedName>
</protein>
<dbReference type="RefSeq" id="WP_197706089.1">
    <property type="nucleotide sequence ID" value="NZ_AP017313.1"/>
</dbReference>
<evidence type="ECO:0000313" key="3">
    <source>
        <dbReference type="Proteomes" id="UP000218263"/>
    </source>
</evidence>
<name>A0A110B1S3_9SPHI</name>
<dbReference type="SUPFAM" id="SSF52038">
    <property type="entry name" value="Barstar-related"/>
    <property type="match status" value="1"/>
</dbReference>
<evidence type="ECO:0000256" key="1">
    <source>
        <dbReference type="ARBA" id="ARBA00006845"/>
    </source>
</evidence>
<dbReference type="InterPro" id="IPR000468">
    <property type="entry name" value="Barstar"/>
</dbReference>
<gene>
    <name evidence="2" type="ORF">MgSA37_01027</name>
</gene>
<dbReference type="AlphaFoldDB" id="A0A110B1S3"/>
<dbReference type="InterPro" id="IPR035905">
    <property type="entry name" value="Barstar-like_sf"/>
</dbReference>
<comment type="similarity">
    <text evidence="1">Belongs to the barstar family.</text>
</comment>
<dbReference type="Gene3D" id="3.30.370.10">
    <property type="entry name" value="Barstar-like"/>
    <property type="match status" value="1"/>
</dbReference>
<keyword evidence="3" id="KW-1185">Reference proteome</keyword>
<organism evidence="2 3">
    <name type="scientific">Mucilaginibacter gotjawali</name>
    <dbReference type="NCBI Taxonomy" id="1550579"/>
    <lineage>
        <taxon>Bacteria</taxon>
        <taxon>Pseudomonadati</taxon>
        <taxon>Bacteroidota</taxon>
        <taxon>Sphingobacteriia</taxon>
        <taxon>Sphingobacteriales</taxon>
        <taxon>Sphingobacteriaceae</taxon>
        <taxon>Mucilaginibacter</taxon>
    </lineage>
</organism>